<dbReference type="GeneID" id="86890035"/>
<feature type="region of interest" description="Disordered" evidence="1">
    <location>
        <begin position="1"/>
        <end position="57"/>
    </location>
</feature>
<protein>
    <submittedName>
        <fullName evidence="2">Uncharacterized protein</fullName>
    </submittedName>
</protein>
<evidence type="ECO:0000313" key="3">
    <source>
        <dbReference type="Proteomes" id="UP000576368"/>
    </source>
</evidence>
<gene>
    <name evidence="2" type="ORF">GGR15_002087</name>
</gene>
<comment type="caution">
    <text evidence="2">The sequence shown here is derived from an EMBL/GenBank/DDBJ whole genome shotgun (WGS) entry which is preliminary data.</text>
</comment>
<evidence type="ECO:0000313" key="2">
    <source>
        <dbReference type="EMBL" id="NJC18460.1"/>
    </source>
</evidence>
<accession>A0A7X5YCA2</accession>
<name>A0A7X5YCA2_9BACT</name>
<reference evidence="2 3" key="1">
    <citation type="submission" date="2020-03" db="EMBL/GenBank/DDBJ databases">
        <title>Genomic Encyclopedia of Type Strains, Phase IV (KMG-IV): sequencing the most valuable type-strain genomes for metagenomic binning, comparative biology and taxonomic classification.</title>
        <authorList>
            <person name="Goeker M."/>
        </authorList>
    </citation>
    <scope>NUCLEOTIDE SEQUENCE [LARGE SCALE GENOMIC DNA]</scope>
    <source>
        <strain evidence="2 3">DSM 105722</strain>
    </source>
</reference>
<organism evidence="2 3">
    <name type="scientific">Butyricimonas paravirosa</name>
    <dbReference type="NCBI Taxonomy" id="1472417"/>
    <lineage>
        <taxon>Bacteria</taxon>
        <taxon>Pseudomonadati</taxon>
        <taxon>Bacteroidota</taxon>
        <taxon>Bacteroidia</taxon>
        <taxon>Bacteroidales</taxon>
        <taxon>Odoribacteraceae</taxon>
        <taxon>Butyricimonas</taxon>
    </lineage>
</organism>
<dbReference type="RefSeq" id="WP_034522595.1">
    <property type="nucleotide sequence ID" value="NZ_BMPA01000007.1"/>
</dbReference>
<dbReference type="Proteomes" id="UP000576368">
    <property type="component" value="Unassembled WGS sequence"/>
</dbReference>
<dbReference type="AlphaFoldDB" id="A0A7X5YCA2"/>
<feature type="compositionally biased region" description="Basic and acidic residues" evidence="1">
    <location>
        <begin position="15"/>
        <end position="40"/>
    </location>
</feature>
<evidence type="ECO:0000256" key="1">
    <source>
        <dbReference type="SAM" id="MobiDB-lite"/>
    </source>
</evidence>
<dbReference type="EMBL" id="JAATLI010000007">
    <property type="protein sequence ID" value="NJC18460.1"/>
    <property type="molecule type" value="Genomic_DNA"/>
</dbReference>
<proteinExistence type="predicted"/>
<sequence length="113" mass="12699">MGKTEGEAGTTHQSPKAEKRGKRTDSRNQSRKNGRDDTENGGKPQGRHANGKGKTVICRVGSERSPCPRLRYPLMGQEEDFVWKTPGGVTHWDIITRQNIPRQIFSLTLYYAS</sequence>